<evidence type="ECO:0000313" key="2">
    <source>
        <dbReference type="Proteomes" id="UP000283255"/>
    </source>
</evidence>
<gene>
    <name evidence="1" type="ORF">D1Z90_08900</name>
</gene>
<evidence type="ECO:0000313" key="1">
    <source>
        <dbReference type="EMBL" id="RJG48174.1"/>
    </source>
</evidence>
<dbReference type="Proteomes" id="UP000283255">
    <property type="component" value="Unassembled WGS sequence"/>
</dbReference>
<sequence length="154" mass="17846">MIHNLVMRRLRYALNLREDDIQKMFALVDHKITQKDIHALLKKETEEGYVECNDQQLTAFLDGLIIKQRGPSDNKPQPATRLNNNLILKKIRIALELREEDLLALMQAVSFPLSKSELSALFRKPGSRNYKPCGDQLLRNMLLAICEKYRPSQD</sequence>
<dbReference type="Pfam" id="PF07308">
    <property type="entry name" value="DUF1456"/>
    <property type="match status" value="2"/>
</dbReference>
<dbReference type="PANTHER" id="PTHR37805">
    <property type="entry name" value="CYTOPLASMIC PROTEIN-RELATED"/>
    <property type="match status" value="1"/>
</dbReference>
<organism evidence="1 2">
    <name type="scientific">Motilimonas pumila</name>
    <dbReference type="NCBI Taxonomy" id="2303987"/>
    <lineage>
        <taxon>Bacteria</taxon>
        <taxon>Pseudomonadati</taxon>
        <taxon>Pseudomonadota</taxon>
        <taxon>Gammaproteobacteria</taxon>
        <taxon>Alteromonadales</taxon>
        <taxon>Alteromonadales genera incertae sedis</taxon>
        <taxon>Motilimonas</taxon>
    </lineage>
</organism>
<accession>A0A418YFZ2</accession>
<name>A0A418YFZ2_9GAMM</name>
<dbReference type="PANTHER" id="PTHR37805:SF1">
    <property type="entry name" value="CYTOPLASMIC PROTEIN"/>
    <property type="match status" value="1"/>
</dbReference>
<keyword evidence="2" id="KW-1185">Reference proteome</keyword>
<dbReference type="OrthoDB" id="9788465at2"/>
<dbReference type="InterPro" id="IPR009921">
    <property type="entry name" value="YehS-like"/>
</dbReference>
<dbReference type="AlphaFoldDB" id="A0A418YFZ2"/>
<reference evidence="1 2" key="1">
    <citation type="submission" date="2018-09" db="EMBL/GenBank/DDBJ databases">
        <authorList>
            <person name="Wang F."/>
        </authorList>
    </citation>
    <scope>NUCLEOTIDE SEQUENCE [LARGE SCALE GENOMIC DNA]</scope>
    <source>
        <strain evidence="1 2">PLHSC7-2</strain>
    </source>
</reference>
<dbReference type="RefSeq" id="WP_119910400.1">
    <property type="nucleotide sequence ID" value="NZ_QZCH01000009.1"/>
</dbReference>
<proteinExistence type="predicted"/>
<comment type="caution">
    <text evidence="1">The sequence shown here is derived from an EMBL/GenBank/DDBJ whole genome shotgun (WGS) entry which is preliminary data.</text>
</comment>
<reference evidence="1 2" key="2">
    <citation type="submission" date="2019-01" db="EMBL/GenBank/DDBJ databases">
        <title>Motilimonas pumilus sp. nov., isolated from the gut of sea cucumber (Apostichopus japonicus).</title>
        <authorList>
            <person name="Wang F.-Q."/>
            <person name="Ren L.-H."/>
            <person name="Lin Y.-W."/>
            <person name="Sun G.-H."/>
            <person name="Du Z.-J."/>
            <person name="Zhao J.-X."/>
            <person name="Liu X.-J."/>
            <person name="Liu L.-J."/>
        </authorList>
    </citation>
    <scope>NUCLEOTIDE SEQUENCE [LARGE SCALE GENOMIC DNA]</scope>
    <source>
        <strain evidence="1 2">PLHSC7-2</strain>
    </source>
</reference>
<protein>
    <submittedName>
        <fullName evidence="1">DUF1456 family protein</fullName>
    </submittedName>
</protein>
<dbReference type="EMBL" id="QZCH01000009">
    <property type="protein sequence ID" value="RJG48174.1"/>
    <property type="molecule type" value="Genomic_DNA"/>
</dbReference>